<comment type="caution">
    <text evidence="2">The sequence shown here is derived from an EMBL/GenBank/DDBJ whole genome shotgun (WGS) entry which is preliminary data.</text>
</comment>
<evidence type="ECO:0000313" key="2">
    <source>
        <dbReference type="EMBL" id="CAD8082464.1"/>
    </source>
</evidence>
<feature type="domain" description="G" evidence="1">
    <location>
        <begin position="6"/>
        <end position="140"/>
    </location>
</feature>
<reference evidence="2" key="1">
    <citation type="submission" date="2021-01" db="EMBL/GenBank/DDBJ databases">
        <authorList>
            <consortium name="Genoscope - CEA"/>
            <person name="William W."/>
        </authorList>
    </citation>
    <scope>NUCLEOTIDE SEQUENCE</scope>
</reference>
<dbReference type="Pfam" id="PF01926">
    <property type="entry name" value="MMR_HSR1"/>
    <property type="match status" value="1"/>
</dbReference>
<accession>A0A8S1N5Z5</accession>
<dbReference type="GO" id="GO:0005525">
    <property type="term" value="F:GTP binding"/>
    <property type="evidence" value="ECO:0007669"/>
    <property type="project" value="InterPro"/>
</dbReference>
<dbReference type="Proteomes" id="UP000688137">
    <property type="component" value="Unassembled WGS sequence"/>
</dbReference>
<protein>
    <recommendedName>
        <fullName evidence="1">G domain-containing protein</fullName>
    </recommendedName>
</protein>
<dbReference type="CDD" id="cd00882">
    <property type="entry name" value="Ras_like_GTPase"/>
    <property type="match status" value="1"/>
</dbReference>
<evidence type="ECO:0000259" key="1">
    <source>
        <dbReference type="Pfam" id="PF01926"/>
    </source>
</evidence>
<sequence length="414" mass="48305">MNMKPRVVMVGTIGCGKTTLLNKICNKNLQTYLGGPQDTKEPNISQSAYGKGFLLLDAPGFCNDCTRLNDCIGILKSITDEPINQLLVVVKFDRHTKEELRRIINIFKRIKDVITVVITFFHQSDDQNENREKIIKWLKQIEVESVIFNCMNTSGEELCNQIDRINSNSKQGRIFELKQTELFSNFNLFSYNDDIFENLIDAQYQLRDQFLGIGRLFRKVIEDFPITQSKFSEFAHQIILHIKDQADNCFFQFKEKRMDLFEEIYASCQYKELQILADNRIKKYLSQQVYHTIYCALQKMKQGGFLDVNFIKQCPYCGEIWIQPNEFEGLIFCGSSKSKEIYLQQKFQIKMLGCGKQLQWNDMKSLPLSFLINQSNIESFNYLSAVLSQEEEDKYIKAAKKIETLIKEKKIIII</sequence>
<keyword evidence="3" id="KW-1185">Reference proteome</keyword>
<proteinExistence type="predicted"/>
<dbReference type="AlphaFoldDB" id="A0A8S1N5Z5"/>
<evidence type="ECO:0000313" key="3">
    <source>
        <dbReference type="Proteomes" id="UP000688137"/>
    </source>
</evidence>
<dbReference type="EMBL" id="CAJJDM010000070">
    <property type="protein sequence ID" value="CAD8082464.1"/>
    <property type="molecule type" value="Genomic_DNA"/>
</dbReference>
<name>A0A8S1N5Z5_PARPR</name>
<dbReference type="InterPro" id="IPR006073">
    <property type="entry name" value="GTP-bd"/>
</dbReference>
<gene>
    <name evidence="2" type="ORF">PPRIM_AZ9-3.1.T0670268</name>
</gene>
<organism evidence="2 3">
    <name type="scientific">Paramecium primaurelia</name>
    <dbReference type="NCBI Taxonomy" id="5886"/>
    <lineage>
        <taxon>Eukaryota</taxon>
        <taxon>Sar</taxon>
        <taxon>Alveolata</taxon>
        <taxon>Ciliophora</taxon>
        <taxon>Intramacronucleata</taxon>
        <taxon>Oligohymenophorea</taxon>
        <taxon>Peniculida</taxon>
        <taxon>Parameciidae</taxon>
        <taxon>Paramecium</taxon>
    </lineage>
</organism>